<dbReference type="SMART" id="SM00382">
    <property type="entry name" value="AAA"/>
    <property type="match status" value="1"/>
</dbReference>
<evidence type="ECO:0000256" key="1">
    <source>
        <dbReference type="ARBA" id="ARBA00022448"/>
    </source>
</evidence>
<name>A0ABP8K2J3_9MICO</name>
<dbReference type="PROSITE" id="PS50893">
    <property type="entry name" value="ABC_TRANSPORTER_2"/>
    <property type="match status" value="1"/>
</dbReference>
<dbReference type="GO" id="GO:0005524">
    <property type="term" value="F:ATP binding"/>
    <property type="evidence" value="ECO:0007669"/>
    <property type="project" value="UniProtKB-KW"/>
</dbReference>
<dbReference type="Proteomes" id="UP001500390">
    <property type="component" value="Unassembled WGS sequence"/>
</dbReference>
<dbReference type="InterPro" id="IPR003439">
    <property type="entry name" value="ABC_transporter-like_ATP-bd"/>
</dbReference>
<evidence type="ECO:0000259" key="4">
    <source>
        <dbReference type="PROSITE" id="PS50893"/>
    </source>
</evidence>
<dbReference type="PROSITE" id="PS00211">
    <property type="entry name" value="ABC_TRANSPORTER_1"/>
    <property type="match status" value="1"/>
</dbReference>
<dbReference type="Gene3D" id="3.40.50.300">
    <property type="entry name" value="P-loop containing nucleotide triphosphate hydrolases"/>
    <property type="match status" value="1"/>
</dbReference>
<accession>A0ABP8K2J3</accession>
<protein>
    <submittedName>
        <fullName evidence="5">ABC transporter ATP-binding protein</fullName>
    </submittedName>
</protein>
<keyword evidence="2" id="KW-0547">Nucleotide-binding</keyword>
<feature type="domain" description="ABC transporter" evidence="4">
    <location>
        <begin position="35"/>
        <end position="275"/>
    </location>
</feature>
<dbReference type="EMBL" id="BAABFX010000036">
    <property type="protein sequence ID" value="GAA4399555.1"/>
    <property type="molecule type" value="Genomic_DNA"/>
</dbReference>
<sequence length="277" mass="28960">MQVTTCGRRAGPALLPSVVGMDTSTDPRAPIPPVLAFRGVERVYGSGPGAVRALDGVSVDVVAGQFTALMGPSGSGKSTFMNVAAGLDDPTGGEVWLAGHPLHALDDTERTLVRRDHVGFVFQAFNLVPTLSARENVVLPFELAGRAVTAEVRSRVDGLLESLGLLDRAEHLPSALSGGQQQRVAIARALASEPRVVIADEPTGNLDMRTSREVLALLRAAVDDHGQTILMVTHDPVAASHADRILVIADGRLIADHGRMTPGSIADVLVSLEVGAA</sequence>
<keyword evidence="3 5" id="KW-0067">ATP-binding</keyword>
<evidence type="ECO:0000256" key="2">
    <source>
        <dbReference type="ARBA" id="ARBA00022741"/>
    </source>
</evidence>
<gene>
    <name evidence="5" type="ORF">GCM10023153_25760</name>
</gene>
<dbReference type="InterPro" id="IPR003593">
    <property type="entry name" value="AAA+_ATPase"/>
</dbReference>
<dbReference type="CDD" id="cd03255">
    <property type="entry name" value="ABC_MJ0796_LolCDE_FtsE"/>
    <property type="match status" value="1"/>
</dbReference>
<keyword evidence="6" id="KW-1185">Reference proteome</keyword>
<keyword evidence="1" id="KW-0813">Transport</keyword>
<evidence type="ECO:0000256" key="3">
    <source>
        <dbReference type="ARBA" id="ARBA00022840"/>
    </source>
</evidence>
<dbReference type="InterPro" id="IPR015854">
    <property type="entry name" value="ABC_transpr_LolD-like"/>
</dbReference>
<evidence type="ECO:0000313" key="5">
    <source>
        <dbReference type="EMBL" id="GAA4399555.1"/>
    </source>
</evidence>
<proteinExistence type="predicted"/>
<dbReference type="InterPro" id="IPR017871">
    <property type="entry name" value="ABC_transporter-like_CS"/>
</dbReference>
<dbReference type="SUPFAM" id="SSF52540">
    <property type="entry name" value="P-loop containing nucleoside triphosphate hydrolases"/>
    <property type="match status" value="1"/>
</dbReference>
<dbReference type="PANTHER" id="PTHR24220">
    <property type="entry name" value="IMPORT ATP-BINDING PROTEIN"/>
    <property type="match status" value="1"/>
</dbReference>
<comment type="caution">
    <text evidence="5">The sequence shown here is derived from an EMBL/GenBank/DDBJ whole genome shotgun (WGS) entry which is preliminary data.</text>
</comment>
<dbReference type="Pfam" id="PF00005">
    <property type="entry name" value="ABC_tran"/>
    <property type="match status" value="1"/>
</dbReference>
<evidence type="ECO:0000313" key="6">
    <source>
        <dbReference type="Proteomes" id="UP001500390"/>
    </source>
</evidence>
<dbReference type="PANTHER" id="PTHR24220:SF685">
    <property type="entry name" value="ABC TRANSPORTER RELATED"/>
    <property type="match status" value="1"/>
</dbReference>
<dbReference type="InterPro" id="IPR017911">
    <property type="entry name" value="MacB-like_ATP-bd"/>
</dbReference>
<dbReference type="InterPro" id="IPR027417">
    <property type="entry name" value="P-loop_NTPase"/>
</dbReference>
<reference evidence="6" key="1">
    <citation type="journal article" date="2019" name="Int. J. Syst. Evol. Microbiol.">
        <title>The Global Catalogue of Microorganisms (GCM) 10K type strain sequencing project: providing services to taxonomists for standard genome sequencing and annotation.</title>
        <authorList>
            <consortium name="The Broad Institute Genomics Platform"/>
            <consortium name="The Broad Institute Genome Sequencing Center for Infectious Disease"/>
            <person name="Wu L."/>
            <person name="Ma J."/>
        </authorList>
    </citation>
    <scope>NUCLEOTIDE SEQUENCE [LARGE SCALE GENOMIC DNA]</scope>
    <source>
        <strain evidence="6">JCM 17738</strain>
    </source>
</reference>
<organism evidence="5 6">
    <name type="scientific">Ornithinibacter aureus</name>
    <dbReference type="NCBI Taxonomy" id="622664"/>
    <lineage>
        <taxon>Bacteria</taxon>
        <taxon>Bacillati</taxon>
        <taxon>Actinomycetota</taxon>
        <taxon>Actinomycetes</taxon>
        <taxon>Micrococcales</taxon>
        <taxon>Intrasporangiaceae</taxon>
        <taxon>Ornithinibacter</taxon>
    </lineage>
</organism>